<dbReference type="GeneID" id="301340722"/>
<evidence type="ECO:0000256" key="1">
    <source>
        <dbReference type="SAM" id="Phobius"/>
    </source>
</evidence>
<keyword evidence="1" id="KW-0472">Membrane</keyword>
<feature type="transmembrane region" description="Helical" evidence="1">
    <location>
        <begin position="27"/>
        <end position="47"/>
    </location>
</feature>
<keyword evidence="1" id="KW-0812">Transmembrane</keyword>
<gene>
    <name evidence="2" type="ORF">RA178_16025</name>
</gene>
<reference evidence="2" key="1">
    <citation type="submission" date="2023-08" db="EMBL/GenBank/DDBJ databases">
        <title>Complete genome sequence of Shewanella oncorhynchi Z-P2, a siderophore putrebactin-producing bacterium.</title>
        <authorList>
            <person name="Zhang Y."/>
        </authorList>
    </citation>
    <scope>NUCLEOTIDE SEQUENCE</scope>
    <source>
        <strain evidence="2">Z-P2</strain>
    </source>
</reference>
<sequence length="123" mass="14117">MLTKPLYEILPFGYMALGSSSFIALDINYALIAATVVFVLGARIYVMRSQNRRTDSAKRRKSGYLPEIIYNFLPFIYLLAALAIFKFLPKDLYPILAICLLSYGLYILVCRSLYRRHKLPITP</sequence>
<keyword evidence="1" id="KW-1133">Transmembrane helix</keyword>
<dbReference type="KEGG" id="sog:RA178_16025"/>
<feature type="transmembrane region" description="Helical" evidence="1">
    <location>
        <begin position="68"/>
        <end position="88"/>
    </location>
</feature>
<dbReference type="Proteomes" id="UP001236800">
    <property type="component" value="Chromosome"/>
</dbReference>
<dbReference type="EMBL" id="CP132914">
    <property type="protein sequence ID" value="WMB71917.1"/>
    <property type="molecule type" value="Genomic_DNA"/>
</dbReference>
<accession>A0AA50Q4J0</accession>
<protein>
    <submittedName>
        <fullName evidence="2">Uncharacterized protein</fullName>
    </submittedName>
</protein>
<organism evidence="2">
    <name type="scientific">Shewanella oncorhynchi</name>
    <dbReference type="NCBI Taxonomy" id="2726434"/>
    <lineage>
        <taxon>Bacteria</taxon>
        <taxon>Pseudomonadati</taxon>
        <taxon>Pseudomonadota</taxon>
        <taxon>Gammaproteobacteria</taxon>
        <taxon>Alteromonadales</taxon>
        <taxon>Shewanellaceae</taxon>
        <taxon>Shewanella</taxon>
    </lineage>
</organism>
<feature type="transmembrane region" description="Helical" evidence="1">
    <location>
        <begin position="94"/>
        <end position="114"/>
    </location>
</feature>
<name>A0AA50Q4J0_9GAMM</name>
<proteinExistence type="predicted"/>
<dbReference type="RefSeq" id="WP_306682756.1">
    <property type="nucleotide sequence ID" value="NZ_CP132914.1"/>
</dbReference>
<evidence type="ECO:0000313" key="2">
    <source>
        <dbReference type="EMBL" id="WMB71917.1"/>
    </source>
</evidence>
<dbReference type="AlphaFoldDB" id="A0AA50Q4J0"/>